<proteinExistence type="predicted"/>
<evidence type="ECO:0000313" key="2">
    <source>
        <dbReference type="EMBL" id="AKA68462.1"/>
    </source>
</evidence>
<dbReference type="PANTHER" id="PTHR33164">
    <property type="entry name" value="TRANSCRIPTIONAL REGULATOR, MARR FAMILY"/>
    <property type="match status" value="1"/>
</dbReference>
<dbReference type="InterPro" id="IPR036388">
    <property type="entry name" value="WH-like_DNA-bd_sf"/>
</dbReference>
<dbReference type="InterPro" id="IPR036390">
    <property type="entry name" value="WH_DNA-bd_sf"/>
</dbReference>
<dbReference type="PANTHER" id="PTHR33164:SF44">
    <property type="entry name" value="TRANSCRIPTIONAL REGULATORY PROTEIN"/>
    <property type="match status" value="1"/>
</dbReference>
<dbReference type="AlphaFoldDB" id="A0A0E3JXZ4"/>
<sequence>MTIETEKKLDDIKALFYFAYKTFTEEPDHMLVKYGIQRMHHRILYFVARFPGISINELLTLLEISKQALNSPLRKLIEKGFIASVPSKQDLRVRQLSLTKEGKELEKKLSYVQSKVLKNIFNELGEECLISWIKVMEKFASSRPGNDLWCSKKGID</sequence>
<dbReference type="Pfam" id="PF12802">
    <property type="entry name" value="MarR_2"/>
    <property type="match status" value="1"/>
</dbReference>
<dbReference type="Gene3D" id="1.10.10.10">
    <property type="entry name" value="Winged helix-like DNA-binding domain superfamily/Winged helix DNA-binding domain"/>
    <property type="match status" value="1"/>
</dbReference>
<dbReference type="GO" id="GO:0006950">
    <property type="term" value="P:response to stress"/>
    <property type="evidence" value="ECO:0007669"/>
    <property type="project" value="TreeGrafter"/>
</dbReference>
<evidence type="ECO:0000313" key="3">
    <source>
        <dbReference type="Proteomes" id="UP000033115"/>
    </source>
</evidence>
<dbReference type="InterPro" id="IPR000835">
    <property type="entry name" value="HTH_MarR-typ"/>
</dbReference>
<dbReference type="EMBL" id="CP009933">
    <property type="protein sequence ID" value="AKA68462.1"/>
    <property type="molecule type" value="Genomic_DNA"/>
</dbReference>
<dbReference type="Proteomes" id="UP000033115">
    <property type="component" value="Chromosome"/>
</dbReference>
<evidence type="ECO:0000259" key="1">
    <source>
        <dbReference type="PROSITE" id="PS50995"/>
    </source>
</evidence>
<dbReference type="STRING" id="1548.CSCA_1337"/>
<reference evidence="2 3" key="1">
    <citation type="journal article" date="2015" name="J. Biotechnol.">
        <title>Complete genome sequence of a malodorant-producing acetogen, Clostridium scatologenes ATCC 25775(T).</title>
        <authorList>
            <person name="Zhu Z."/>
            <person name="Guo T."/>
            <person name="Zheng H."/>
            <person name="Song T."/>
            <person name="Ouyang P."/>
            <person name="Xie J."/>
        </authorList>
    </citation>
    <scope>NUCLEOTIDE SEQUENCE [LARGE SCALE GENOMIC DNA]</scope>
    <source>
        <strain evidence="2 3">ATCC 25775</strain>
    </source>
</reference>
<protein>
    <submittedName>
        <fullName evidence="2">Transcriptional regulator, MarR family</fullName>
    </submittedName>
</protein>
<name>A0A0E3JXZ4_CLOSL</name>
<dbReference type="InterPro" id="IPR039422">
    <property type="entry name" value="MarR/SlyA-like"/>
</dbReference>
<dbReference type="KEGG" id="csq:CSCA_1337"/>
<dbReference type="RefSeq" id="WP_029161298.1">
    <property type="nucleotide sequence ID" value="NZ_CP009933.1"/>
</dbReference>
<accession>A0A0E3JXZ4</accession>
<dbReference type="PROSITE" id="PS50995">
    <property type="entry name" value="HTH_MARR_2"/>
    <property type="match status" value="1"/>
</dbReference>
<dbReference type="SUPFAM" id="SSF46785">
    <property type="entry name" value="Winged helix' DNA-binding domain"/>
    <property type="match status" value="1"/>
</dbReference>
<gene>
    <name evidence="2" type="ORF">CSCA_1337</name>
</gene>
<keyword evidence="3" id="KW-1185">Reference proteome</keyword>
<organism evidence="2 3">
    <name type="scientific">Clostridium scatologenes</name>
    <dbReference type="NCBI Taxonomy" id="1548"/>
    <lineage>
        <taxon>Bacteria</taxon>
        <taxon>Bacillati</taxon>
        <taxon>Bacillota</taxon>
        <taxon>Clostridia</taxon>
        <taxon>Eubacteriales</taxon>
        <taxon>Clostridiaceae</taxon>
        <taxon>Clostridium</taxon>
    </lineage>
</organism>
<dbReference type="HOGENOM" id="CLU_102087_2_0_9"/>
<dbReference type="GO" id="GO:0003700">
    <property type="term" value="F:DNA-binding transcription factor activity"/>
    <property type="evidence" value="ECO:0007669"/>
    <property type="project" value="InterPro"/>
</dbReference>
<feature type="domain" description="HTH marR-type" evidence="1">
    <location>
        <begin position="1"/>
        <end position="141"/>
    </location>
</feature>
<dbReference type="SMART" id="SM00347">
    <property type="entry name" value="HTH_MARR"/>
    <property type="match status" value="1"/>
</dbReference>